<organism evidence="3">
    <name type="scientific">Timema shepardi</name>
    <name type="common">Walking stick</name>
    <dbReference type="NCBI Taxonomy" id="629360"/>
    <lineage>
        <taxon>Eukaryota</taxon>
        <taxon>Metazoa</taxon>
        <taxon>Ecdysozoa</taxon>
        <taxon>Arthropoda</taxon>
        <taxon>Hexapoda</taxon>
        <taxon>Insecta</taxon>
        <taxon>Pterygota</taxon>
        <taxon>Neoptera</taxon>
        <taxon>Polyneoptera</taxon>
        <taxon>Phasmatodea</taxon>
        <taxon>Timematodea</taxon>
        <taxon>Timematoidea</taxon>
        <taxon>Timematidae</taxon>
        <taxon>Timema</taxon>
    </lineage>
</organism>
<keyword evidence="2" id="KW-0503">Monooxygenase</keyword>
<evidence type="ECO:0008006" key="4">
    <source>
        <dbReference type="Google" id="ProtNLM"/>
    </source>
</evidence>
<dbReference type="Gene3D" id="1.10.630.10">
    <property type="entry name" value="Cytochrome P450"/>
    <property type="match status" value="1"/>
</dbReference>
<dbReference type="GO" id="GO:0005506">
    <property type="term" value="F:iron ion binding"/>
    <property type="evidence" value="ECO:0007669"/>
    <property type="project" value="InterPro"/>
</dbReference>
<keyword evidence="2" id="KW-0560">Oxidoreductase</keyword>
<evidence type="ECO:0000256" key="2">
    <source>
        <dbReference type="ARBA" id="ARBA00023033"/>
    </source>
</evidence>
<sequence>MAVCSILYQLATRPREQQKLYEELVRVLPSADTPLNYQLLDSMVYLKAFVKEVFRQYSTVIGNGRTLQQDAVICGYRVPKGVSLYKTTL</sequence>
<dbReference type="SUPFAM" id="SSF48264">
    <property type="entry name" value="Cytochrome P450"/>
    <property type="match status" value="1"/>
</dbReference>
<dbReference type="GO" id="GO:0004497">
    <property type="term" value="F:monooxygenase activity"/>
    <property type="evidence" value="ECO:0007669"/>
    <property type="project" value="UniProtKB-KW"/>
</dbReference>
<gene>
    <name evidence="3" type="ORF">TSIB3V08_LOCUS13803</name>
</gene>
<evidence type="ECO:0000313" key="3">
    <source>
        <dbReference type="EMBL" id="CAD7269803.1"/>
    </source>
</evidence>
<dbReference type="EMBL" id="OC035801">
    <property type="protein sequence ID" value="CAD7269803.1"/>
    <property type="molecule type" value="Genomic_DNA"/>
</dbReference>
<reference evidence="3" key="1">
    <citation type="submission" date="2020-11" db="EMBL/GenBank/DDBJ databases">
        <authorList>
            <person name="Tran Van P."/>
        </authorList>
    </citation>
    <scope>NUCLEOTIDE SEQUENCE</scope>
</reference>
<dbReference type="AlphaFoldDB" id="A0A7R9BB40"/>
<name>A0A7R9BB40_TIMSH</name>
<dbReference type="PANTHER" id="PTHR24305:SF30">
    <property type="entry name" value="CYTOCHROME P450 301A1, MITOCHONDRIAL-RELATED"/>
    <property type="match status" value="1"/>
</dbReference>
<dbReference type="GO" id="GO:0020037">
    <property type="term" value="F:heme binding"/>
    <property type="evidence" value="ECO:0007669"/>
    <property type="project" value="InterPro"/>
</dbReference>
<comment type="similarity">
    <text evidence="1">Belongs to the cytochrome P450 family.</text>
</comment>
<protein>
    <recommendedName>
        <fullName evidence="4">Cytochrome P450</fullName>
    </recommendedName>
</protein>
<dbReference type="InterPro" id="IPR036396">
    <property type="entry name" value="Cyt_P450_sf"/>
</dbReference>
<proteinExistence type="inferred from homology"/>
<dbReference type="GO" id="GO:0016705">
    <property type="term" value="F:oxidoreductase activity, acting on paired donors, with incorporation or reduction of molecular oxygen"/>
    <property type="evidence" value="ECO:0007669"/>
    <property type="project" value="InterPro"/>
</dbReference>
<dbReference type="InterPro" id="IPR001128">
    <property type="entry name" value="Cyt_P450"/>
</dbReference>
<accession>A0A7R9BB40</accession>
<dbReference type="Pfam" id="PF00067">
    <property type="entry name" value="p450"/>
    <property type="match status" value="1"/>
</dbReference>
<evidence type="ECO:0000256" key="1">
    <source>
        <dbReference type="ARBA" id="ARBA00010617"/>
    </source>
</evidence>
<dbReference type="PANTHER" id="PTHR24305">
    <property type="entry name" value="CYTOCHROME P450"/>
    <property type="match status" value="1"/>
</dbReference>
<dbReference type="InterPro" id="IPR050121">
    <property type="entry name" value="Cytochrome_P450_monoxygenase"/>
</dbReference>